<dbReference type="InterPro" id="IPR010982">
    <property type="entry name" value="Lambda_DNA-bd_dom_sf"/>
</dbReference>
<dbReference type="CDD" id="cd06267">
    <property type="entry name" value="PBP1_LacI_sugar_binding-like"/>
    <property type="match status" value="1"/>
</dbReference>
<dbReference type="Proteomes" id="UP000251891">
    <property type="component" value="Unassembled WGS sequence"/>
</dbReference>
<feature type="domain" description="HTH lacI-type" evidence="4">
    <location>
        <begin position="8"/>
        <end position="61"/>
    </location>
</feature>
<organism evidence="5 6">
    <name type="scientific">Actinomadura craniellae</name>
    <dbReference type="NCBI Taxonomy" id="2231787"/>
    <lineage>
        <taxon>Bacteria</taxon>
        <taxon>Bacillati</taxon>
        <taxon>Actinomycetota</taxon>
        <taxon>Actinomycetes</taxon>
        <taxon>Streptosporangiales</taxon>
        <taxon>Thermomonosporaceae</taxon>
        <taxon>Actinomadura</taxon>
    </lineage>
</organism>
<comment type="caution">
    <text evidence="5">The sequence shown here is derived from an EMBL/GenBank/DDBJ whole genome shotgun (WGS) entry which is preliminary data.</text>
</comment>
<evidence type="ECO:0000259" key="4">
    <source>
        <dbReference type="PROSITE" id="PS50932"/>
    </source>
</evidence>
<keyword evidence="2" id="KW-0238">DNA-binding</keyword>
<dbReference type="GO" id="GO:0003700">
    <property type="term" value="F:DNA-binding transcription factor activity"/>
    <property type="evidence" value="ECO:0007669"/>
    <property type="project" value="TreeGrafter"/>
</dbReference>
<dbReference type="PROSITE" id="PS50932">
    <property type="entry name" value="HTH_LACI_2"/>
    <property type="match status" value="1"/>
</dbReference>
<dbReference type="InterPro" id="IPR028082">
    <property type="entry name" value="Peripla_BP_I"/>
</dbReference>
<evidence type="ECO:0000256" key="2">
    <source>
        <dbReference type="ARBA" id="ARBA00023125"/>
    </source>
</evidence>
<dbReference type="PANTHER" id="PTHR30146:SF109">
    <property type="entry name" value="HTH-TYPE TRANSCRIPTIONAL REGULATOR GALS"/>
    <property type="match status" value="1"/>
</dbReference>
<evidence type="ECO:0000313" key="6">
    <source>
        <dbReference type="Proteomes" id="UP000251891"/>
    </source>
</evidence>
<dbReference type="Pfam" id="PF13377">
    <property type="entry name" value="Peripla_BP_3"/>
    <property type="match status" value="1"/>
</dbReference>
<gene>
    <name evidence="5" type="ORF">DPM19_20775</name>
</gene>
<evidence type="ECO:0000256" key="1">
    <source>
        <dbReference type="ARBA" id="ARBA00023015"/>
    </source>
</evidence>
<protein>
    <submittedName>
        <fullName evidence="5">LacI family transcriptional regulator</fullName>
    </submittedName>
</protein>
<name>A0A365H320_9ACTN</name>
<keyword evidence="3" id="KW-0804">Transcription</keyword>
<keyword evidence="1" id="KW-0805">Transcription regulation</keyword>
<dbReference type="SUPFAM" id="SSF53822">
    <property type="entry name" value="Periplasmic binding protein-like I"/>
    <property type="match status" value="1"/>
</dbReference>
<evidence type="ECO:0000256" key="3">
    <source>
        <dbReference type="ARBA" id="ARBA00023163"/>
    </source>
</evidence>
<dbReference type="SMART" id="SM00354">
    <property type="entry name" value="HTH_LACI"/>
    <property type="match status" value="1"/>
</dbReference>
<keyword evidence="6" id="KW-1185">Reference proteome</keyword>
<dbReference type="SUPFAM" id="SSF47413">
    <property type="entry name" value="lambda repressor-like DNA-binding domains"/>
    <property type="match status" value="1"/>
</dbReference>
<accession>A0A365H320</accession>
<dbReference type="InterPro" id="IPR046335">
    <property type="entry name" value="LacI/GalR-like_sensor"/>
</dbReference>
<dbReference type="AlphaFoldDB" id="A0A365H320"/>
<dbReference type="GO" id="GO:0000976">
    <property type="term" value="F:transcription cis-regulatory region binding"/>
    <property type="evidence" value="ECO:0007669"/>
    <property type="project" value="TreeGrafter"/>
</dbReference>
<dbReference type="PANTHER" id="PTHR30146">
    <property type="entry name" value="LACI-RELATED TRANSCRIPTIONAL REPRESSOR"/>
    <property type="match status" value="1"/>
</dbReference>
<dbReference type="EMBL" id="QLYX01000009">
    <property type="protein sequence ID" value="RAY13491.1"/>
    <property type="molecule type" value="Genomic_DNA"/>
</dbReference>
<dbReference type="CDD" id="cd01392">
    <property type="entry name" value="HTH_LacI"/>
    <property type="match status" value="1"/>
</dbReference>
<dbReference type="Pfam" id="PF00356">
    <property type="entry name" value="LacI"/>
    <property type="match status" value="1"/>
</dbReference>
<dbReference type="OrthoDB" id="3506172at2"/>
<dbReference type="Gene3D" id="1.10.260.40">
    <property type="entry name" value="lambda repressor-like DNA-binding domains"/>
    <property type="match status" value="1"/>
</dbReference>
<dbReference type="InterPro" id="IPR000843">
    <property type="entry name" value="HTH_LacI"/>
</dbReference>
<dbReference type="Gene3D" id="3.40.50.2300">
    <property type="match status" value="2"/>
</dbReference>
<reference evidence="5 6" key="1">
    <citation type="submission" date="2018-06" db="EMBL/GenBank/DDBJ databases">
        <title>Actinomadura craniellae sp. nov. isolated from marine sponge Craniella sp.</title>
        <authorList>
            <person name="Li L."/>
            <person name="Xu Q.H."/>
            <person name="Lin H.W."/>
            <person name="Lu Y.H."/>
        </authorList>
    </citation>
    <scope>NUCLEOTIDE SEQUENCE [LARGE SCALE GENOMIC DNA]</scope>
    <source>
        <strain evidence="5 6">LHW63021</strain>
    </source>
</reference>
<sequence>MPRSSKRATIREVARATGLSPAAVSYALRGIQTSAQTQERVRRAAAELGYEAHPIARALASGRTGMVGLLCGSLEDYWQQSLAVGIGRALLARDRYALILDAAGDPAREQALALRLRDQRVDGLIVQPVDPAAGFWTELAEHLPVVSVGDALPGVRDQGEVVFDNRHGVTLALEHLYGLGHRRIAVFTPTRPSTPDRPADVHVEAEAARLGVEATLVTAGQAIPQTTAAATALLAGPGRPTAVFCFSDSIAYGVYAATRALGLAVPGDISVCGYDDHPVSALLTPPLTSVDWNIEGIVTDAVQLVVDTIDEPSAHHRIVRTPSLRVRPSTGPAPNW</sequence>
<proteinExistence type="predicted"/>
<evidence type="ECO:0000313" key="5">
    <source>
        <dbReference type="EMBL" id="RAY13491.1"/>
    </source>
</evidence>